<dbReference type="Proteomes" id="UP000776252">
    <property type="component" value="Unassembled WGS sequence"/>
</dbReference>
<dbReference type="RefSeq" id="WP_216145374.1">
    <property type="nucleotide sequence ID" value="NZ_JAHLDV010000002.1"/>
</dbReference>
<reference evidence="1 2" key="1">
    <citation type="submission" date="2021-06" db="EMBL/GenBank/DDBJ databases">
        <title>Clostridia strains as spoilage organisms.</title>
        <authorList>
            <person name="Wambui J."/>
            <person name="Stephan R."/>
            <person name="Stevens M.J.A."/>
        </authorList>
    </citation>
    <scope>NUCLEOTIDE SEQUENCE [LARGE SCALE GENOMIC DNA]</scope>
    <source>
        <strain evidence="1 2">DSM 14204</strain>
    </source>
</reference>
<evidence type="ECO:0000313" key="2">
    <source>
        <dbReference type="Proteomes" id="UP000776252"/>
    </source>
</evidence>
<comment type="caution">
    <text evidence="1">The sequence shown here is derived from an EMBL/GenBank/DDBJ whole genome shotgun (WGS) entry which is preliminary data.</text>
</comment>
<gene>
    <name evidence="1" type="ORF">KPL37_01045</name>
</gene>
<organism evidence="1 2">
    <name type="scientific">Clostridium frigoris</name>
    <dbReference type="NCBI Taxonomy" id="205327"/>
    <lineage>
        <taxon>Bacteria</taxon>
        <taxon>Bacillati</taxon>
        <taxon>Bacillota</taxon>
        <taxon>Clostridia</taxon>
        <taxon>Eubacteriales</taxon>
        <taxon>Clostridiaceae</taxon>
        <taxon>Clostridium</taxon>
    </lineage>
</organism>
<protein>
    <submittedName>
        <fullName evidence="1">Uncharacterized protein</fullName>
    </submittedName>
</protein>
<proteinExistence type="predicted"/>
<dbReference type="EMBL" id="JAHLDV010000002">
    <property type="protein sequence ID" value="MBU3158359.1"/>
    <property type="molecule type" value="Genomic_DNA"/>
</dbReference>
<accession>A0ABS6BN56</accession>
<sequence length="63" mass="7478">MINKRRTINCIRDKLIQRGYKITKARLEIKRTNVVLSGICKECEMKLQIRSHSNTTLNIKEYI</sequence>
<name>A0ABS6BN56_9CLOT</name>
<evidence type="ECO:0000313" key="1">
    <source>
        <dbReference type="EMBL" id="MBU3158359.1"/>
    </source>
</evidence>
<keyword evidence="2" id="KW-1185">Reference proteome</keyword>